<evidence type="ECO:0008006" key="2">
    <source>
        <dbReference type="Google" id="ProtNLM"/>
    </source>
</evidence>
<organism evidence="1">
    <name type="scientific">Amphimedon queenslandica</name>
    <name type="common">Sponge</name>
    <dbReference type="NCBI Taxonomy" id="400682"/>
    <lineage>
        <taxon>Eukaryota</taxon>
        <taxon>Metazoa</taxon>
        <taxon>Porifera</taxon>
        <taxon>Demospongiae</taxon>
        <taxon>Heteroscleromorpha</taxon>
        <taxon>Haplosclerida</taxon>
        <taxon>Niphatidae</taxon>
        <taxon>Amphimedon</taxon>
    </lineage>
</organism>
<dbReference type="EnsemblMetazoa" id="Aqu2.1.43245_001">
    <property type="protein sequence ID" value="Aqu2.1.43245_001"/>
    <property type="gene ID" value="Aqu2.1.43245"/>
</dbReference>
<sequence>MGSSSRYSSSSSAEGTAETHPGAYSKWMYVKIVLSTASKVTIAMLRVIFATSGLPDQVVLDNDSGFTSTELKKFLSGNGIQQVLVSAYHLFFNESTERTVGTLRVKVTTQTTTGVSAAELLMGRRLRTHLHLLHPETAHRVADEVQKGVSDKSAKKFLIGDKLYAKEFSSSN</sequence>
<protein>
    <recommendedName>
        <fullName evidence="2">Integrase catalytic domain-containing protein</fullName>
    </recommendedName>
</protein>
<dbReference type="Gene3D" id="3.30.420.10">
    <property type="entry name" value="Ribonuclease H-like superfamily/Ribonuclease H"/>
    <property type="match status" value="1"/>
</dbReference>
<proteinExistence type="predicted"/>
<dbReference type="STRING" id="400682.A0A1X7VTS0"/>
<name>A0A1X7VTS0_AMPQE</name>
<dbReference type="InterPro" id="IPR050951">
    <property type="entry name" value="Retrovirus_Pol_polyprotein"/>
</dbReference>
<reference evidence="1" key="1">
    <citation type="submission" date="2017-05" db="UniProtKB">
        <authorList>
            <consortium name="EnsemblMetazoa"/>
        </authorList>
    </citation>
    <scope>IDENTIFICATION</scope>
</reference>
<dbReference type="InterPro" id="IPR012337">
    <property type="entry name" value="RNaseH-like_sf"/>
</dbReference>
<dbReference type="SUPFAM" id="SSF53098">
    <property type="entry name" value="Ribonuclease H-like"/>
    <property type="match status" value="1"/>
</dbReference>
<evidence type="ECO:0000313" key="1">
    <source>
        <dbReference type="EnsemblMetazoa" id="Aqu2.1.43245_001"/>
    </source>
</evidence>
<accession>A0A1X7VTS0</accession>
<dbReference type="GO" id="GO:0003676">
    <property type="term" value="F:nucleic acid binding"/>
    <property type="evidence" value="ECO:0007669"/>
    <property type="project" value="InterPro"/>
</dbReference>
<dbReference type="PANTHER" id="PTHR37984">
    <property type="entry name" value="PROTEIN CBG26694"/>
    <property type="match status" value="1"/>
</dbReference>
<dbReference type="InterPro" id="IPR036397">
    <property type="entry name" value="RNaseH_sf"/>
</dbReference>
<dbReference type="OMA" id="GTAETHP"/>
<dbReference type="AlphaFoldDB" id="A0A1X7VTS0"/>
<dbReference type="PANTHER" id="PTHR37984:SF13">
    <property type="entry name" value="RIBONUCLEASE H"/>
    <property type="match status" value="1"/>
</dbReference>
<dbReference type="InParanoid" id="A0A1X7VTS0"/>